<name>A0ABY5DC98_9ACTN</name>
<feature type="region of interest" description="Disordered" evidence="1">
    <location>
        <begin position="452"/>
        <end position="486"/>
    </location>
</feature>
<evidence type="ECO:0000256" key="1">
    <source>
        <dbReference type="SAM" id="MobiDB-lite"/>
    </source>
</evidence>
<dbReference type="EMBL" id="CP099837">
    <property type="protein sequence ID" value="USY21652.1"/>
    <property type="molecule type" value="Genomic_DNA"/>
</dbReference>
<dbReference type="RefSeq" id="WP_254420501.1">
    <property type="nucleotide sequence ID" value="NZ_BAAAJB010000073.1"/>
</dbReference>
<sequence>MNATTGNEENDNTENVESAEAVDWAALAPDGGERIPELLAQVAASDSALSDLHDIIHFPAPGHRAAPEAVDRLVDIAIAEETPPTDRWRPLSLLLELVSAHAEDRFPQARDLDQWRDEVAWAVSNDAEKVRAQYRTWMEEAPDEQYFHRMRNRLAVLEADDGAEVLQAELDTYEAVLARVPDLVTLLKGDANRNGLDRAGEWVGYLLGFLPADAERISSEITGASQMLLAKDLRPRPKVPSVRELAARGLDNSEQVPADPLPAELFALGLVADPADVDTTVALTHQMASGNLYNSFAASVALVLIHGENTPREGLRRIGRGGGTSVGYEGLFNESWPHCGNRSPQVLGFLALGRAGDRARRLRLDILPGLIKGEDESRALVTGAALEIVLGPRSKGYTAEEHAQAEYEEETLKVLWTIAELPASAWEDEEFTATLRAWALPDDMEEFCALVGVEPEPEAEEAPEAPAPQQPQAPTSLFDRLFGGGR</sequence>
<evidence type="ECO:0000313" key="2">
    <source>
        <dbReference type="EMBL" id="USY21652.1"/>
    </source>
</evidence>
<dbReference type="Proteomes" id="UP001055940">
    <property type="component" value="Chromosome"/>
</dbReference>
<reference evidence="2" key="1">
    <citation type="submission" date="2022-06" db="EMBL/GenBank/DDBJ databases">
        <authorList>
            <person name="Ping M."/>
        </authorList>
    </citation>
    <scope>NUCLEOTIDE SEQUENCE</scope>
    <source>
        <strain evidence="2">JCM11759T</strain>
    </source>
</reference>
<accession>A0ABY5DC98</accession>
<proteinExistence type="predicted"/>
<evidence type="ECO:0000313" key="3">
    <source>
        <dbReference type="Proteomes" id="UP001055940"/>
    </source>
</evidence>
<feature type="region of interest" description="Disordered" evidence="1">
    <location>
        <begin position="1"/>
        <end position="20"/>
    </location>
</feature>
<gene>
    <name evidence="2" type="ORF">NE857_08630</name>
</gene>
<protein>
    <submittedName>
        <fullName evidence="2">Uncharacterized protein</fullName>
    </submittedName>
</protein>
<keyword evidence="3" id="KW-1185">Reference proteome</keyword>
<organism evidence="2 3">
    <name type="scientific">Nocardiopsis exhalans</name>
    <dbReference type="NCBI Taxonomy" id="163604"/>
    <lineage>
        <taxon>Bacteria</taxon>
        <taxon>Bacillati</taxon>
        <taxon>Actinomycetota</taxon>
        <taxon>Actinomycetes</taxon>
        <taxon>Streptosporangiales</taxon>
        <taxon>Nocardiopsidaceae</taxon>
        <taxon>Nocardiopsis</taxon>
    </lineage>
</organism>